<organism evidence="1 2">
    <name type="scientific">Pseudonocardia sulfidoxydans NBRC 16205</name>
    <dbReference type="NCBI Taxonomy" id="1223511"/>
    <lineage>
        <taxon>Bacteria</taxon>
        <taxon>Bacillati</taxon>
        <taxon>Actinomycetota</taxon>
        <taxon>Actinomycetes</taxon>
        <taxon>Pseudonocardiales</taxon>
        <taxon>Pseudonocardiaceae</taxon>
        <taxon>Pseudonocardia</taxon>
    </lineage>
</organism>
<keyword evidence="2" id="KW-1185">Reference proteome</keyword>
<protein>
    <recommendedName>
        <fullName evidence="3">AbiEi antitoxin C-terminal domain-containing protein</fullName>
    </recommendedName>
</protein>
<dbReference type="EMBL" id="BJVJ01000029">
    <property type="protein sequence ID" value="GEL24143.1"/>
    <property type="molecule type" value="Genomic_DNA"/>
</dbReference>
<evidence type="ECO:0008006" key="3">
    <source>
        <dbReference type="Google" id="ProtNLM"/>
    </source>
</evidence>
<evidence type="ECO:0000313" key="2">
    <source>
        <dbReference type="Proteomes" id="UP000321685"/>
    </source>
</evidence>
<dbReference type="Proteomes" id="UP000321685">
    <property type="component" value="Unassembled WGS sequence"/>
</dbReference>
<name>A0A511DIL3_9PSEU</name>
<evidence type="ECO:0000313" key="1">
    <source>
        <dbReference type="EMBL" id="GEL24143.1"/>
    </source>
</evidence>
<accession>A0A511DIL3</accession>
<dbReference type="RefSeq" id="WP_186816974.1">
    <property type="nucleotide sequence ID" value="NZ_BJVJ01000029.1"/>
</dbReference>
<reference evidence="1 2" key="1">
    <citation type="submission" date="2019-07" db="EMBL/GenBank/DDBJ databases">
        <title>Whole genome shotgun sequence of Pseudonocardia sulfidoxydans NBRC 16205.</title>
        <authorList>
            <person name="Hosoyama A."/>
            <person name="Uohara A."/>
            <person name="Ohji S."/>
            <person name="Ichikawa N."/>
        </authorList>
    </citation>
    <scope>NUCLEOTIDE SEQUENCE [LARGE SCALE GENOMIC DNA]</scope>
    <source>
        <strain evidence="1 2">NBRC 16205</strain>
    </source>
</reference>
<gene>
    <name evidence="1" type="ORF">PSU4_30970</name>
</gene>
<proteinExistence type="predicted"/>
<comment type="caution">
    <text evidence="1">The sequence shown here is derived from an EMBL/GenBank/DDBJ whole genome shotgun (WGS) entry which is preliminary data.</text>
</comment>
<dbReference type="AlphaFoldDB" id="A0A511DIL3"/>
<sequence>MCLDDVLATQAGVVSRVQALESGLTPQEVDRRVARRRWHPVHPRVYLVGDAPRTDEARVWAAVLWAGEGAVLSGVAAAWWLGLPVRAPSTIAVTVPRRRAVGRRPGVVVRRRTLPVADLGEHRGLPVTALPLTVLETASEIGVAFLDAVPARTVPREEVVAASERAGVGERLLAEAAERAELRARLRLAGMLRRAGVPAHVVPGRKAVVCPVHRVLVCGSGEPAPRGWATVVGTGEDAEVVAMVRERAWIAG</sequence>